<dbReference type="Proteomes" id="UP000499080">
    <property type="component" value="Unassembled WGS sequence"/>
</dbReference>
<keyword evidence="2" id="KW-1185">Reference proteome</keyword>
<dbReference type="AlphaFoldDB" id="A0A4Y2C1N3"/>
<reference evidence="1 2" key="1">
    <citation type="journal article" date="2019" name="Sci. Rep.">
        <title>Orb-weaving spider Araneus ventricosus genome elucidates the spidroin gene catalogue.</title>
        <authorList>
            <person name="Kono N."/>
            <person name="Nakamura H."/>
            <person name="Ohtoshi R."/>
            <person name="Moran D.A.P."/>
            <person name="Shinohara A."/>
            <person name="Yoshida Y."/>
            <person name="Fujiwara M."/>
            <person name="Mori M."/>
            <person name="Tomita M."/>
            <person name="Arakawa K."/>
        </authorList>
    </citation>
    <scope>NUCLEOTIDE SEQUENCE [LARGE SCALE GENOMIC DNA]</scope>
</reference>
<name>A0A4Y2C1N3_ARAVE</name>
<gene>
    <name evidence="1" type="ORF">AVEN_174048_1</name>
</gene>
<evidence type="ECO:0000313" key="1">
    <source>
        <dbReference type="EMBL" id="GBL98238.1"/>
    </source>
</evidence>
<comment type="caution">
    <text evidence="1">The sequence shown here is derived from an EMBL/GenBank/DDBJ whole genome shotgun (WGS) entry which is preliminary data.</text>
</comment>
<protein>
    <submittedName>
        <fullName evidence="1">Uncharacterized protein</fullName>
    </submittedName>
</protein>
<accession>A0A4Y2C1N3</accession>
<organism evidence="1 2">
    <name type="scientific">Araneus ventricosus</name>
    <name type="common">Orbweaver spider</name>
    <name type="synonym">Epeira ventricosa</name>
    <dbReference type="NCBI Taxonomy" id="182803"/>
    <lineage>
        <taxon>Eukaryota</taxon>
        <taxon>Metazoa</taxon>
        <taxon>Ecdysozoa</taxon>
        <taxon>Arthropoda</taxon>
        <taxon>Chelicerata</taxon>
        <taxon>Arachnida</taxon>
        <taxon>Araneae</taxon>
        <taxon>Araneomorphae</taxon>
        <taxon>Entelegynae</taxon>
        <taxon>Araneoidea</taxon>
        <taxon>Araneidae</taxon>
        <taxon>Araneus</taxon>
    </lineage>
</organism>
<sequence>MRGRRISKRDLASPVDTIMVEVELPPPMIVRTSFARGQAVASGGYWDSDHIARLSFTNPVKSTGMAGVTPCEPYISTILVIGPCAKFHSCSALHF</sequence>
<dbReference type="EMBL" id="BGPR01000138">
    <property type="protein sequence ID" value="GBL98238.1"/>
    <property type="molecule type" value="Genomic_DNA"/>
</dbReference>
<evidence type="ECO:0000313" key="2">
    <source>
        <dbReference type="Proteomes" id="UP000499080"/>
    </source>
</evidence>
<proteinExistence type="predicted"/>